<evidence type="ECO:0000313" key="3">
    <source>
        <dbReference type="EMBL" id="MCF2530948.1"/>
    </source>
</evidence>
<dbReference type="AlphaFoldDB" id="A0AA41Q3M3"/>
<feature type="region of interest" description="Disordered" evidence="1">
    <location>
        <begin position="69"/>
        <end position="123"/>
    </location>
</feature>
<feature type="compositionally biased region" description="Basic and acidic residues" evidence="1">
    <location>
        <begin position="84"/>
        <end position="96"/>
    </location>
</feature>
<evidence type="ECO:0000259" key="2">
    <source>
        <dbReference type="Pfam" id="PF06259"/>
    </source>
</evidence>
<dbReference type="Proteomes" id="UP001165378">
    <property type="component" value="Unassembled WGS sequence"/>
</dbReference>
<organism evidence="3 4">
    <name type="scientific">Yinghuangia soli</name>
    <dbReference type="NCBI Taxonomy" id="2908204"/>
    <lineage>
        <taxon>Bacteria</taxon>
        <taxon>Bacillati</taxon>
        <taxon>Actinomycetota</taxon>
        <taxon>Actinomycetes</taxon>
        <taxon>Kitasatosporales</taxon>
        <taxon>Streptomycetaceae</taxon>
        <taxon>Yinghuangia</taxon>
    </lineage>
</organism>
<proteinExistence type="predicted"/>
<name>A0AA41Q3M3_9ACTN</name>
<evidence type="ECO:0000313" key="4">
    <source>
        <dbReference type="Proteomes" id="UP001165378"/>
    </source>
</evidence>
<dbReference type="EMBL" id="JAKFHA010000019">
    <property type="protein sequence ID" value="MCF2530948.1"/>
    <property type="molecule type" value="Genomic_DNA"/>
</dbReference>
<protein>
    <submittedName>
        <fullName evidence="3">Alpha/beta hydrolase family protein</fullName>
    </submittedName>
</protein>
<dbReference type="Pfam" id="PF06259">
    <property type="entry name" value="Abhydrolase_8"/>
    <property type="match status" value="1"/>
</dbReference>
<dbReference type="RefSeq" id="WP_235055615.1">
    <property type="nucleotide sequence ID" value="NZ_JAKFHA010000019.1"/>
</dbReference>
<comment type="caution">
    <text evidence="3">The sequence shown here is derived from an EMBL/GenBank/DDBJ whole genome shotgun (WGS) entry which is preliminary data.</text>
</comment>
<dbReference type="InterPro" id="IPR010427">
    <property type="entry name" value="DUF1023"/>
</dbReference>
<dbReference type="GO" id="GO:0016787">
    <property type="term" value="F:hydrolase activity"/>
    <property type="evidence" value="ECO:0007669"/>
    <property type="project" value="UniProtKB-KW"/>
</dbReference>
<sequence length="123" mass="13447">MDDILVQGSPGMHVDSADDLQVGKGHVWALEAPDDNIAEFGSYAHGGVDSYTRPQDRVIPGDERFGGVRLEANSGGHNSYWDETNGRPDRSLDNQRRVVMGMYDSPNPADRPVVETLPDPKLA</sequence>
<accession>A0AA41Q3M3</accession>
<keyword evidence="4" id="KW-1185">Reference proteome</keyword>
<gene>
    <name evidence="3" type="ORF">LZ495_27555</name>
</gene>
<reference evidence="3" key="1">
    <citation type="submission" date="2022-01" db="EMBL/GenBank/DDBJ databases">
        <title>Genome-Based Taxonomic Classification of the Phylum Actinobacteria.</title>
        <authorList>
            <person name="Gao Y."/>
        </authorList>
    </citation>
    <scope>NUCLEOTIDE SEQUENCE</scope>
    <source>
        <strain evidence="3">KLBMP 8922</strain>
    </source>
</reference>
<feature type="domain" description="DUF1023" evidence="2">
    <location>
        <begin position="2"/>
        <end position="40"/>
    </location>
</feature>
<keyword evidence="3" id="KW-0378">Hydrolase</keyword>
<evidence type="ECO:0000256" key="1">
    <source>
        <dbReference type="SAM" id="MobiDB-lite"/>
    </source>
</evidence>